<feature type="compositionally biased region" description="Acidic residues" evidence="1">
    <location>
        <begin position="45"/>
        <end position="57"/>
    </location>
</feature>
<feature type="compositionally biased region" description="Acidic residues" evidence="1">
    <location>
        <begin position="14"/>
        <end position="32"/>
    </location>
</feature>
<evidence type="ECO:0000313" key="2">
    <source>
        <dbReference type="EMBL" id="CAJ0570163.1"/>
    </source>
</evidence>
<dbReference type="EMBL" id="CATQJA010002255">
    <property type="protein sequence ID" value="CAJ0570163.1"/>
    <property type="molecule type" value="Genomic_DNA"/>
</dbReference>
<proteinExistence type="predicted"/>
<evidence type="ECO:0000313" key="3">
    <source>
        <dbReference type="Proteomes" id="UP001177023"/>
    </source>
</evidence>
<sequence>MVKEPEPIRRISPPDDDGESGESSGGDDDADDQPFKLKKFRSADFEDSSIDFVDSEPEPSSAVGSDGYEQGSEADSDLGGDSRAEDTDDEEMQPDVKNDMKEERKENGNGWRPGRSLRSADHQKPSIAASAGLEEEAEDDDDEEEEEEDVDEEEDGPELVEDDEEEEADEPEAEDLEEEEEEEQPEASGSSTSDSDGSESEASVEPDEDEPQPGSSKAPQVAPLKNGPLPNGPGRPENGTRIRINGTATNSHPKLRPDERTPEKLREELRRKLLKMRTLTPEQLKRLKARLTPAQLKRLRAKAMARLGPKAKRVIQMHQINRKQLLRFRRLARLKQKLEKERIPVPPAVTYLHNHLHHRFQLMRLHKQAARDASQRSYRAALPLRVQRLKRALDISRFVAQMEKLLAKPIKIPGLYSSVKNRFGRPLSLFSIKNVWPSLQERLHHASRLYNFSQPRSREWLHELLVDDSDSEYEADHFQFNEEDIRTLLKIHRRRRAIQKSYHLDAAGNTCMYYGAGLVSLNDQFMDGNGLMRHSVYR</sequence>
<dbReference type="Proteomes" id="UP001177023">
    <property type="component" value="Unassembled WGS sequence"/>
</dbReference>
<protein>
    <submittedName>
        <fullName evidence="2">Uncharacterized protein</fullName>
    </submittedName>
</protein>
<feature type="compositionally biased region" description="Basic and acidic residues" evidence="1">
    <location>
        <begin position="255"/>
        <end position="264"/>
    </location>
</feature>
<comment type="caution">
    <text evidence="2">The sequence shown here is derived from an EMBL/GenBank/DDBJ whole genome shotgun (WGS) entry which is preliminary data.</text>
</comment>
<feature type="compositionally biased region" description="Basic and acidic residues" evidence="1">
    <location>
        <begin position="1"/>
        <end position="13"/>
    </location>
</feature>
<feature type="compositionally biased region" description="Basic and acidic residues" evidence="1">
    <location>
        <begin position="94"/>
        <end position="107"/>
    </location>
</feature>
<organism evidence="2 3">
    <name type="scientific">Mesorhabditis spiculigera</name>
    <dbReference type="NCBI Taxonomy" id="96644"/>
    <lineage>
        <taxon>Eukaryota</taxon>
        <taxon>Metazoa</taxon>
        <taxon>Ecdysozoa</taxon>
        <taxon>Nematoda</taxon>
        <taxon>Chromadorea</taxon>
        <taxon>Rhabditida</taxon>
        <taxon>Rhabditina</taxon>
        <taxon>Rhabditomorpha</taxon>
        <taxon>Rhabditoidea</taxon>
        <taxon>Rhabditidae</taxon>
        <taxon>Mesorhabditinae</taxon>
        <taxon>Mesorhabditis</taxon>
    </lineage>
</organism>
<gene>
    <name evidence="2" type="ORF">MSPICULIGERA_LOCUS8609</name>
</gene>
<name>A0AA36CJV8_9BILA</name>
<feature type="compositionally biased region" description="Acidic residues" evidence="1">
    <location>
        <begin position="133"/>
        <end position="185"/>
    </location>
</feature>
<evidence type="ECO:0000256" key="1">
    <source>
        <dbReference type="SAM" id="MobiDB-lite"/>
    </source>
</evidence>
<feature type="compositionally biased region" description="Acidic residues" evidence="1">
    <location>
        <begin position="196"/>
        <end position="211"/>
    </location>
</feature>
<dbReference type="AlphaFoldDB" id="A0AA36CJV8"/>
<keyword evidence="3" id="KW-1185">Reference proteome</keyword>
<reference evidence="2" key="1">
    <citation type="submission" date="2023-06" db="EMBL/GenBank/DDBJ databases">
        <authorList>
            <person name="Delattre M."/>
        </authorList>
    </citation>
    <scope>NUCLEOTIDE SEQUENCE</scope>
    <source>
        <strain evidence="2">AF72</strain>
    </source>
</reference>
<accession>A0AA36CJV8</accession>
<feature type="compositionally biased region" description="Low complexity" evidence="1">
    <location>
        <begin position="226"/>
        <end position="239"/>
    </location>
</feature>
<feature type="region of interest" description="Disordered" evidence="1">
    <location>
        <begin position="1"/>
        <end position="264"/>
    </location>
</feature>
<feature type="non-terminal residue" evidence="2">
    <location>
        <position position="1"/>
    </location>
</feature>